<proteinExistence type="inferred from homology"/>
<dbReference type="HOGENOM" id="CLU_952729_0_0_7"/>
<feature type="domain" description="Metallo-beta-lactamase" evidence="2">
    <location>
        <begin position="12"/>
        <end position="195"/>
    </location>
</feature>
<dbReference type="PANTHER" id="PTHR42951:SF4">
    <property type="entry name" value="ACYL-COENZYME A THIOESTERASE MBLAC2"/>
    <property type="match status" value="1"/>
</dbReference>
<evidence type="ECO:0000259" key="2">
    <source>
        <dbReference type="SMART" id="SM00849"/>
    </source>
</evidence>
<keyword evidence="4" id="KW-1185">Reference proteome</keyword>
<protein>
    <submittedName>
        <fullName evidence="3">Putative beta-lactamase domain-containing protein</fullName>
    </submittedName>
</protein>
<comment type="similarity">
    <text evidence="1">Belongs to the metallo-beta-lactamase superfamily. Class-B beta-lactamase family.</text>
</comment>
<dbReference type="STRING" id="1121448.DGI_1546"/>
<dbReference type="PATRIC" id="fig|1121448.10.peg.1542"/>
<dbReference type="PANTHER" id="PTHR42951">
    <property type="entry name" value="METALLO-BETA-LACTAMASE DOMAIN-CONTAINING"/>
    <property type="match status" value="1"/>
</dbReference>
<evidence type="ECO:0000313" key="3">
    <source>
        <dbReference type="EMBL" id="AGW13386.1"/>
    </source>
</evidence>
<dbReference type="InterPro" id="IPR001279">
    <property type="entry name" value="Metallo-B-lactamas"/>
</dbReference>
<dbReference type="SUPFAM" id="SSF56281">
    <property type="entry name" value="Metallo-hydrolase/oxidoreductase"/>
    <property type="match status" value="1"/>
</dbReference>
<organism evidence="3 4">
    <name type="scientific">Megalodesulfovibrio gigas (strain ATCC 19364 / DSM 1382 / NCIMB 9332 / VKM B-1759)</name>
    <name type="common">Desulfovibrio gigas</name>
    <dbReference type="NCBI Taxonomy" id="1121448"/>
    <lineage>
        <taxon>Bacteria</taxon>
        <taxon>Pseudomonadati</taxon>
        <taxon>Thermodesulfobacteriota</taxon>
        <taxon>Desulfovibrionia</taxon>
        <taxon>Desulfovibrionales</taxon>
        <taxon>Desulfovibrionaceae</taxon>
        <taxon>Megalodesulfovibrio</taxon>
    </lineage>
</organism>
<evidence type="ECO:0000256" key="1">
    <source>
        <dbReference type="ARBA" id="ARBA00005250"/>
    </source>
</evidence>
<dbReference type="Gene3D" id="3.60.15.10">
    <property type="entry name" value="Ribonuclease Z/Hydroxyacylglutathione hydrolase-like"/>
    <property type="match status" value="1"/>
</dbReference>
<reference evidence="4" key="2">
    <citation type="submission" date="2013-07" db="EMBL/GenBank/DDBJ databases">
        <authorList>
            <person name="Morais-Silva F.O."/>
            <person name="Rezende A.M."/>
            <person name="Pimentel C."/>
            <person name="Resende D.M."/>
            <person name="Santos C.I."/>
            <person name="Clemente C."/>
            <person name="de Oliveira L.M."/>
            <person name="da Silva S.M."/>
            <person name="Costa D.A."/>
            <person name="Varela-Raposo A."/>
            <person name="Horacio E.C.A."/>
            <person name="Matos M."/>
            <person name="Flores O."/>
            <person name="Ruiz J.C."/>
            <person name="Rodrigues-Pousada C."/>
        </authorList>
    </citation>
    <scope>NUCLEOTIDE SEQUENCE [LARGE SCALE GENOMIC DNA]</scope>
    <source>
        <strain evidence="4">ATCC 19364 / DSM 1382 / NCIMB 9332 / VKM B-1759</strain>
    </source>
</reference>
<dbReference type="GO" id="GO:0017001">
    <property type="term" value="P:antibiotic catabolic process"/>
    <property type="evidence" value="ECO:0007669"/>
    <property type="project" value="UniProtKB-ARBA"/>
</dbReference>
<dbReference type="Pfam" id="PF00753">
    <property type="entry name" value="Lactamase_B"/>
    <property type="match status" value="1"/>
</dbReference>
<reference evidence="3 4" key="1">
    <citation type="journal article" date="2013" name="J. Bacteriol.">
        <title>Roles of HynAB and Ech, the only two hydrogenases found in the model sulfate reducer Desulfovibrio gigas.</title>
        <authorList>
            <person name="Morais-Silva F.O."/>
            <person name="Santos C.I."/>
            <person name="Rodrigues R."/>
            <person name="Pereira I.A."/>
            <person name="Rodrigues-Pousada C."/>
        </authorList>
    </citation>
    <scope>NUCLEOTIDE SEQUENCE [LARGE SCALE GENOMIC DNA]</scope>
    <source>
        <strain evidence="4">ATCC 19364 / DSM 1382 / NCIMB 9332 / VKM B-1759</strain>
    </source>
</reference>
<dbReference type="InterPro" id="IPR036866">
    <property type="entry name" value="RibonucZ/Hydroxyglut_hydro"/>
</dbReference>
<dbReference type="eggNOG" id="COG0491">
    <property type="taxonomic scope" value="Bacteria"/>
</dbReference>
<gene>
    <name evidence="3" type="ORF">DGI_1546</name>
</gene>
<dbReference type="SMART" id="SM00849">
    <property type="entry name" value="Lactamase_B"/>
    <property type="match status" value="1"/>
</dbReference>
<dbReference type="AlphaFoldDB" id="T2GB79"/>
<dbReference type="InterPro" id="IPR050855">
    <property type="entry name" value="NDM-1-like"/>
</dbReference>
<accession>T2GB79</accession>
<evidence type="ECO:0000313" key="4">
    <source>
        <dbReference type="Proteomes" id="UP000016587"/>
    </source>
</evidence>
<dbReference type="KEGG" id="dgg:DGI_1546"/>
<dbReference type="Proteomes" id="UP000016587">
    <property type="component" value="Chromosome"/>
</dbReference>
<sequence>MHVLTLELPDFAVRVAVVAGSRRAVVFDTGCRPADMHALQPLLASLEARDVLAVYSHGDWDHVQGTAALADRRAVIAHEACRARFEDDVPRRLARLRGESPGLYDDVVLIPPDLTFSHSLTLDLGGLTLQLHHLPGHTADSLVAFVPERGLLLAGDTAEAPLPCVDWEEASLDRWIAGLQRWRDDARVTMVLPSHGPAHGPAAGRESLDVTLRYLAALREGREPAVPAQMPSFYRETHQANLERAARMRSRV</sequence>
<name>T2GB79_MEGG1</name>
<dbReference type="EMBL" id="CP006585">
    <property type="protein sequence ID" value="AGW13386.1"/>
    <property type="molecule type" value="Genomic_DNA"/>
</dbReference>